<dbReference type="RefSeq" id="WP_089272250.1">
    <property type="nucleotide sequence ID" value="NZ_FZNN01000016.1"/>
</dbReference>
<evidence type="ECO:0000313" key="12">
    <source>
        <dbReference type="Proteomes" id="UP000198417"/>
    </source>
</evidence>
<feature type="transmembrane region" description="Helical" evidence="9">
    <location>
        <begin position="12"/>
        <end position="29"/>
    </location>
</feature>
<sequence>MKQALDSLQRSVIVVVFVVLVICVSWQVITRYILGVPSTITDEIARFLFIWLALLGGAYTYGQGRHLAIDTIARSLTGRNRLIVEACITVLVAAFAACVLVWGGLQLVFQTLSAGQISPSLRIPMGYVYCAVPISGVVILCYAVSQLITLARGRLPDAITQDVPPVE</sequence>
<dbReference type="EMBL" id="FZNN01000016">
    <property type="protein sequence ID" value="SNR68489.1"/>
    <property type="molecule type" value="Genomic_DNA"/>
</dbReference>
<dbReference type="InterPro" id="IPR007387">
    <property type="entry name" value="TRAP_DctQ"/>
</dbReference>
<evidence type="ECO:0000256" key="3">
    <source>
        <dbReference type="ARBA" id="ARBA00022475"/>
    </source>
</evidence>
<keyword evidence="12" id="KW-1185">Reference proteome</keyword>
<comment type="subcellular location">
    <subcellularLocation>
        <location evidence="1 9">Cell inner membrane</location>
        <topology evidence="1 9">Multi-pass membrane protein</topology>
    </subcellularLocation>
</comment>
<keyword evidence="4 9" id="KW-0997">Cell inner membrane</keyword>
<evidence type="ECO:0000256" key="8">
    <source>
        <dbReference type="ARBA" id="ARBA00038436"/>
    </source>
</evidence>
<dbReference type="GO" id="GO:0022857">
    <property type="term" value="F:transmembrane transporter activity"/>
    <property type="evidence" value="ECO:0007669"/>
    <property type="project" value="UniProtKB-UniRule"/>
</dbReference>
<evidence type="ECO:0000256" key="2">
    <source>
        <dbReference type="ARBA" id="ARBA00022448"/>
    </source>
</evidence>
<dbReference type="GO" id="GO:0015740">
    <property type="term" value="P:C4-dicarboxylate transport"/>
    <property type="evidence" value="ECO:0007669"/>
    <property type="project" value="TreeGrafter"/>
</dbReference>
<feature type="transmembrane region" description="Helical" evidence="9">
    <location>
        <begin position="44"/>
        <end position="61"/>
    </location>
</feature>
<keyword evidence="5 9" id="KW-0812">Transmembrane</keyword>
<feature type="domain" description="Tripartite ATP-independent periplasmic transporters DctQ component" evidence="10">
    <location>
        <begin position="20"/>
        <end position="152"/>
    </location>
</feature>
<keyword evidence="3" id="KW-1003">Cell membrane</keyword>
<feature type="transmembrane region" description="Helical" evidence="9">
    <location>
        <begin position="125"/>
        <end position="144"/>
    </location>
</feature>
<evidence type="ECO:0000256" key="1">
    <source>
        <dbReference type="ARBA" id="ARBA00004429"/>
    </source>
</evidence>
<evidence type="ECO:0000256" key="9">
    <source>
        <dbReference type="RuleBase" id="RU369079"/>
    </source>
</evidence>
<dbReference type="GO" id="GO:0005886">
    <property type="term" value="C:plasma membrane"/>
    <property type="evidence" value="ECO:0007669"/>
    <property type="project" value="UniProtKB-SubCell"/>
</dbReference>
<comment type="function">
    <text evidence="9">Part of the tripartite ATP-independent periplasmic (TRAP) transport system.</text>
</comment>
<dbReference type="OrthoDB" id="4964541at2"/>
<evidence type="ECO:0000256" key="4">
    <source>
        <dbReference type="ARBA" id="ARBA00022519"/>
    </source>
</evidence>
<feature type="transmembrane region" description="Helical" evidence="9">
    <location>
        <begin position="82"/>
        <end position="105"/>
    </location>
</feature>
<dbReference type="Proteomes" id="UP000198417">
    <property type="component" value="Unassembled WGS sequence"/>
</dbReference>
<dbReference type="PANTHER" id="PTHR35011">
    <property type="entry name" value="2,3-DIKETO-L-GULONATE TRAP TRANSPORTER SMALL PERMEASE PROTEIN YIAM"/>
    <property type="match status" value="1"/>
</dbReference>
<protein>
    <recommendedName>
        <fullName evidence="9">TRAP transporter small permease protein</fullName>
    </recommendedName>
</protein>
<evidence type="ECO:0000256" key="5">
    <source>
        <dbReference type="ARBA" id="ARBA00022692"/>
    </source>
</evidence>
<gene>
    <name evidence="11" type="ORF">SAMN06265370_1164</name>
</gene>
<comment type="similarity">
    <text evidence="8 9">Belongs to the TRAP transporter small permease family.</text>
</comment>
<keyword evidence="7 9" id="KW-0472">Membrane</keyword>
<name>A0A238YDQ7_9RHOB</name>
<evidence type="ECO:0000313" key="11">
    <source>
        <dbReference type="EMBL" id="SNR68489.1"/>
    </source>
</evidence>
<proteinExistence type="inferred from homology"/>
<keyword evidence="2 9" id="KW-0813">Transport</keyword>
<comment type="subunit">
    <text evidence="9">The complex comprises the extracytoplasmic solute receptor protein and the two transmembrane proteins.</text>
</comment>
<accession>A0A238YDQ7</accession>
<dbReference type="AlphaFoldDB" id="A0A238YDQ7"/>
<keyword evidence="6 9" id="KW-1133">Transmembrane helix</keyword>
<dbReference type="Pfam" id="PF04290">
    <property type="entry name" value="DctQ"/>
    <property type="match status" value="1"/>
</dbReference>
<evidence type="ECO:0000256" key="6">
    <source>
        <dbReference type="ARBA" id="ARBA00022989"/>
    </source>
</evidence>
<dbReference type="PANTHER" id="PTHR35011:SF2">
    <property type="entry name" value="2,3-DIKETO-L-GULONATE TRAP TRANSPORTER SMALL PERMEASE PROTEIN YIAM"/>
    <property type="match status" value="1"/>
</dbReference>
<organism evidence="11 12">
    <name type="scientific">Puniceibacterium sediminis</name>
    <dbReference type="NCBI Taxonomy" id="1608407"/>
    <lineage>
        <taxon>Bacteria</taxon>
        <taxon>Pseudomonadati</taxon>
        <taxon>Pseudomonadota</taxon>
        <taxon>Alphaproteobacteria</taxon>
        <taxon>Rhodobacterales</taxon>
        <taxon>Paracoccaceae</taxon>
        <taxon>Puniceibacterium</taxon>
    </lineage>
</organism>
<reference evidence="11 12" key="1">
    <citation type="submission" date="2017-06" db="EMBL/GenBank/DDBJ databases">
        <authorList>
            <person name="Kim H.J."/>
            <person name="Triplett B.A."/>
        </authorList>
    </citation>
    <scope>NUCLEOTIDE SEQUENCE [LARGE SCALE GENOMIC DNA]</scope>
    <source>
        <strain evidence="11 12">DSM 29052</strain>
    </source>
</reference>
<dbReference type="InterPro" id="IPR055348">
    <property type="entry name" value="DctQ"/>
</dbReference>
<evidence type="ECO:0000256" key="7">
    <source>
        <dbReference type="ARBA" id="ARBA00023136"/>
    </source>
</evidence>
<evidence type="ECO:0000259" key="10">
    <source>
        <dbReference type="Pfam" id="PF04290"/>
    </source>
</evidence>